<organism evidence="3 4">
    <name type="scientific">Chryseobacterium pennipullorum</name>
    <dbReference type="NCBI Taxonomy" id="2258963"/>
    <lineage>
        <taxon>Bacteria</taxon>
        <taxon>Pseudomonadati</taxon>
        <taxon>Bacteroidota</taxon>
        <taxon>Flavobacteriia</taxon>
        <taxon>Flavobacteriales</taxon>
        <taxon>Weeksellaceae</taxon>
        <taxon>Chryseobacterium group</taxon>
        <taxon>Chryseobacterium</taxon>
    </lineage>
</organism>
<keyword evidence="1" id="KW-1133">Transmembrane helix</keyword>
<sequence>MSSVNKLYFCFDRLYVIYILIYTVTMMKYPIKLIMILVFFAGLHNARSQSIIEDSLRNLLRRPGLSPEKKAMTLSHLGRNIYETDMPSALKVTHEALQLSHNISDGQYSAFAFATLTYLNVQQDSLVRAQKNIDSALIYTAKSTNKVVNGYVWLRKGWLEYIVNNTSKSTASLFKALQILEGQKAYAYESLVYHYLASIYADLKDQKNLKKYTQLSLKSARQSREPDIICNAYLATTSSFLQEFRKGPSQKKLLDSAIFYNQQVLQLSQTQPGRIVNHITIAAAALNLANIYWEFYPKEYKKTAEKYINFALAIGRKTRHEEVIANCYGILSEYAMAEGNYTEAERLFLSGFAEVENSAGSSMTVKASMMKGLATVAEKGGNGEKALKYYKQYMQYEREAYDAAKLSVAQSLEAQYEAEKKEKELEVLKERATFNRKLNFIYAGLIIAGVLALIFLFRSYHFRLKSSIQQQKLKTEETARLKAEQELLQERQDRLQKEVLAGNLQVEQKNELLQTMRDQLATQPESGTLKSQMERILKEDLRMDGDFEQAKTILANIHPEFFSRLQQQANNKLTRLDLKHCSYILMGFSNKEIASRLGVDPKSILMARYRIKQKLNLDKEESLDLLIQNLS</sequence>
<dbReference type="GO" id="GO:0003677">
    <property type="term" value="F:DNA binding"/>
    <property type="evidence" value="ECO:0007669"/>
    <property type="project" value="InterPro"/>
</dbReference>
<dbReference type="InterPro" id="IPR016032">
    <property type="entry name" value="Sig_transdc_resp-reg_C-effctor"/>
</dbReference>
<dbReference type="EMBL" id="QNVV01000017">
    <property type="protein sequence ID" value="REC45254.1"/>
    <property type="molecule type" value="Genomic_DNA"/>
</dbReference>
<evidence type="ECO:0000313" key="3">
    <source>
        <dbReference type="EMBL" id="REC45254.1"/>
    </source>
</evidence>
<dbReference type="InterPro" id="IPR000792">
    <property type="entry name" value="Tscrpt_reg_LuxR_C"/>
</dbReference>
<keyword evidence="1" id="KW-0812">Transmembrane</keyword>
<dbReference type="Gene3D" id="1.10.10.10">
    <property type="entry name" value="Winged helix-like DNA-binding domain superfamily/Winged helix DNA-binding domain"/>
    <property type="match status" value="1"/>
</dbReference>
<dbReference type="PROSITE" id="PS00622">
    <property type="entry name" value="HTH_LUXR_1"/>
    <property type="match status" value="1"/>
</dbReference>
<dbReference type="OrthoDB" id="1090267at2"/>
<reference evidence="3 4" key="1">
    <citation type="submission" date="2018-06" db="EMBL/GenBank/DDBJ databases">
        <title>Novel Chryseobacterium species.</title>
        <authorList>
            <person name="Newman J."/>
            <person name="Hugo C."/>
            <person name="Oosthuizen L."/>
            <person name="Charimba G."/>
        </authorList>
    </citation>
    <scope>NUCLEOTIDE SEQUENCE [LARGE SCALE GENOMIC DNA]</scope>
    <source>
        <strain evidence="3 4">7_F195</strain>
    </source>
</reference>
<dbReference type="Gene3D" id="1.25.40.10">
    <property type="entry name" value="Tetratricopeptide repeat domain"/>
    <property type="match status" value="2"/>
</dbReference>
<protein>
    <submittedName>
        <fullName evidence="3">LuxR family transcriptional regulator</fullName>
    </submittedName>
</protein>
<comment type="caution">
    <text evidence="3">The sequence shown here is derived from an EMBL/GenBank/DDBJ whole genome shotgun (WGS) entry which is preliminary data.</text>
</comment>
<feature type="domain" description="HTH luxR-type" evidence="2">
    <location>
        <begin position="587"/>
        <end position="614"/>
    </location>
</feature>
<accession>A0A3D9AV85</accession>
<proteinExistence type="predicted"/>
<dbReference type="SUPFAM" id="SSF46894">
    <property type="entry name" value="C-terminal effector domain of the bipartite response regulators"/>
    <property type="match status" value="1"/>
</dbReference>
<dbReference type="GO" id="GO:0006355">
    <property type="term" value="P:regulation of DNA-templated transcription"/>
    <property type="evidence" value="ECO:0007669"/>
    <property type="project" value="InterPro"/>
</dbReference>
<evidence type="ECO:0000259" key="2">
    <source>
        <dbReference type="PROSITE" id="PS00622"/>
    </source>
</evidence>
<evidence type="ECO:0000256" key="1">
    <source>
        <dbReference type="SAM" id="Phobius"/>
    </source>
</evidence>
<dbReference type="InterPro" id="IPR036388">
    <property type="entry name" value="WH-like_DNA-bd_sf"/>
</dbReference>
<keyword evidence="1" id="KW-0472">Membrane</keyword>
<dbReference type="AlphaFoldDB" id="A0A3D9AV85"/>
<dbReference type="InterPro" id="IPR011990">
    <property type="entry name" value="TPR-like_helical_dom_sf"/>
</dbReference>
<feature type="transmembrane region" description="Helical" evidence="1">
    <location>
        <begin position="15"/>
        <end position="40"/>
    </location>
</feature>
<keyword evidence="4" id="KW-1185">Reference proteome</keyword>
<dbReference type="Proteomes" id="UP000256257">
    <property type="component" value="Unassembled WGS sequence"/>
</dbReference>
<name>A0A3D9AV85_9FLAO</name>
<gene>
    <name evidence="3" type="ORF">DRF67_16320</name>
</gene>
<feature type="transmembrane region" description="Helical" evidence="1">
    <location>
        <begin position="438"/>
        <end position="457"/>
    </location>
</feature>
<evidence type="ECO:0000313" key="4">
    <source>
        <dbReference type="Proteomes" id="UP000256257"/>
    </source>
</evidence>